<dbReference type="Pfam" id="PF00155">
    <property type="entry name" value="Aminotran_1_2"/>
    <property type="match status" value="1"/>
</dbReference>
<dbReference type="GO" id="GO:0008483">
    <property type="term" value="F:transaminase activity"/>
    <property type="evidence" value="ECO:0007669"/>
    <property type="project" value="UniProtKB-KW"/>
</dbReference>
<sequence length="95" mass="10846">MHVKEQAARYANRRSRLRPVLESLGFRTEHSEAGLYLWCSNGRSDWEQVEWFAERGVIVTPGRFYGEAGINHIRIALTATDEAIDKVIGRITEEG</sequence>
<feature type="domain" description="Aminotransferase class I/classII large" evidence="4">
    <location>
        <begin position="2"/>
        <end position="91"/>
    </location>
</feature>
<accession>A0A6J6DJ53</accession>
<dbReference type="PANTHER" id="PTHR42832">
    <property type="entry name" value="AMINO ACID AMINOTRANSFERASE"/>
    <property type="match status" value="1"/>
</dbReference>
<protein>
    <submittedName>
        <fullName evidence="5">Unannotated protein</fullName>
    </submittedName>
</protein>
<evidence type="ECO:0000259" key="4">
    <source>
        <dbReference type="Pfam" id="PF00155"/>
    </source>
</evidence>
<comment type="cofactor">
    <cofactor evidence="1">
        <name>pyridoxal 5'-phosphate</name>
        <dbReference type="ChEBI" id="CHEBI:597326"/>
    </cofactor>
</comment>
<keyword evidence="2" id="KW-0032">Aminotransferase</keyword>
<evidence type="ECO:0000256" key="1">
    <source>
        <dbReference type="ARBA" id="ARBA00001933"/>
    </source>
</evidence>
<name>A0A6J6DJ53_9ZZZZ</name>
<keyword evidence="3" id="KW-0808">Transferase</keyword>
<dbReference type="GO" id="GO:0030170">
    <property type="term" value="F:pyridoxal phosphate binding"/>
    <property type="evidence" value="ECO:0007669"/>
    <property type="project" value="InterPro"/>
</dbReference>
<dbReference type="Gene3D" id="3.90.1150.10">
    <property type="entry name" value="Aspartate Aminotransferase, domain 1"/>
    <property type="match status" value="1"/>
</dbReference>
<gene>
    <name evidence="5" type="ORF">UFOPK1650_00359</name>
</gene>
<evidence type="ECO:0000256" key="3">
    <source>
        <dbReference type="ARBA" id="ARBA00022679"/>
    </source>
</evidence>
<dbReference type="PANTHER" id="PTHR42832:SF3">
    <property type="entry name" value="L-GLUTAMINE--4-(METHYLSULFANYL)-2-OXOBUTANOATE AMINOTRANSFERASE"/>
    <property type="match status" value="1"/>
</dbReference>
<dbReference type="InterPro" id="IPR015422">
    <property type="entry name" value="PyrdxlP-dep_Trfase_small"/>
</dbReference>
<dbReference type="InterPro" id="IPR050881">
    <property type="entry name" value="LL-DAP_aminotransferase"/>
</dbReference>
<dbReference type="AlphaFoldDB" id="A0A6J6DJ53"/>
<dbReference type="InterPro" id="IPR004839">
    <property type="entry name" value="Aminotransferase_I/II_large"/>
</dbReference>
<evidence type="ECO:0000313" key="5">
    <source>
        <dbReference type="EMBL" id="CAB4564111.1"/>
    </source>
</evidence>
<dbReference type="SUPFAM" id="SSF53383">
    <property type="entry name" value="PLP-dependent transferases"/>
    <property type="match status" value="1"/>
</dbReference>
<dbReference type="EMBL" id="CAEZTJ010000032">
    <property type="protein sequence ID" value="CAB4564111.1"/>
    <property type="molecule type" value="Genomic_DNA"/>
</dbReference>
<organism evidence="5">
    <name type="scientific">freshwater metagenome</name>
    <dbReference type="NCBI Taxonomy" id="449393"/>
    <lineage>
        <taxon>unclassified sequences</taxon>
        <taxon>metagenomes</taxon>
        <taxon>ecological metagenomes</taxon>
    </lineage>
</organism>
<evidence type="ECO:0000256" key="2">
    <source>
        <dbReference type="ARBA" id="ARBA00022576"/>
    </source>
</evidence>
<proteinExistence type="predicted"/>
<dbReference type="InterPro" id="IPR015424">
    <property type="entry name" value="PyrdxlP-dep_Trfase"/>
</dbReference>
<reference evidence="5" key="1">
    <citation type="submission" date="2020-05" db="EMBL/GenBank/DDBJ databases">
        <authorList>
            <person name="Chiriac C."/>
            <person name="Salcher M."/>
            <person name="Ghai R."/>
            <person name="Kavagutti S V."/>
        </authorList>
    </citation>
    <scope>NUCLEOTIDE SEQUENCE</scope>
</reference>